<keyword evidence="3" id="KW-1185">Reference proteome</keyword>
<sequence length="201" mass="22151">MGGAIVEAAEMQEEEEVVEDEEVELVNADWDDDEDDDDDDSSRLILRLRSESSHLLDQRFTVWPYWNQSHNLVTAGLFVLCSSSPPGAGVIGGDKGYGRGSGLLVNHNAIMLWDREVFVPPRVGIEGVQMGRQSRMDSLPTSQVASPTVVTVSNMERSVEQPTIVFAVGSKEVVLDQSEAANHCQVRFVDHPSQKNLDRVA</sequence>
<dbReference type="Proteomes" id="UP001141806">
    <property type="component" value="Unassembled WGS sequence"/>
</dbReference>
<dbReference type="AlphaFoldDB" id="A0A9Q0K553"/>
<evidence type="ECO:0000313" key="2">
    <source>
        <dbReference type="EMBL" id="KAJ4961818.1"/>
    </source>
</evidence>
<comment type="caution">
    <text evidence="2">The sequence shown here is derived from an EMBL/GenBank/DDBJ whole genome shotgun (WGS) entry which is preliminary data.</text>
</comment>
<proteinExistence type="predicted"/>
<dbReference type="EMBL" id="JAMYWD010000009">
    <property type="protein sequence ID" value="KAJ4961818.1"/>
    <property type="molecule type" value="Genomic_DNA"/>
</dbReference>
<organism evidence="2 3">
    <name type="scientific">Protea cynaroides</name>
    <dbReference type="NCBI Taxonomy" id="273540"/>
    <lineage>
        <taxon>Eukaryota</taxon>
        <taxon>Viridiplantae</taxon>
        <taxon>Streptophyta</taxon>
        <taxon>Embryophyta</taxon>
        <taxon>Tracheophyta</taxon>
        <taxon>Spermatophyta</taxon>
        <taxon>Magnoliopsida</taxon>
        <taxon>Proteales</taxon>
        <taxon>Proteaceae</taxon>
        <taxon>Protea</taxon>
    </lineage>
</organism>
<feature type="compositionally biased region" description="Acidic residues" evidence="1">
    <location>
        <begin position="10"/>
        <end position="21"/>
    </location>
</feature>
<protein>
    <submittedName>
        <fullName evidence="2">Uncharacterized protein</fullName>
    </submittedName>
</protein>
<accession>A0A9Q0K553</accession>
<reference evidence="2" key="1">
    <citation type="journal article" date="2023" name="Plant J.">
        <title>The genome of the king protea, Protea cynaroides.</title>
        <authorList>
            <person name="Chang J."/>
            <person name="Duong T.A."/>
            <person name="Schoeman C."/>
            <person name="Ma X."/>
            <person name="Roodt D."/>
            <person name="Barker N."/>
            <person name="Li Z."/>
            <person name="Van de Peer Y."/>
            <person name="Mizrachi E."/>
        </authorList>
    </citation>
    <scope>NUCLEOTIDE SEQUENCE</scope>
    <source>
        <tissue evidence="2">Young leaves</tissue>
    </source>
</reference>
<gene>
    <name evidence="2" type="ORF">NE237_021728</name>
</gene>
<name>A0A9Q0K553_9MAGN</name>
<evidence type="ECO:0000256" key="1">
    <source>
        <dbReference type="SAM" id="MobiDB-lite"/>
    </source>
</evidence>
<evidence type="ECO:0000313" key="3">
    <source>
        <dbReference type="Proteomes" id="UP001141806"/>
    </source>
</evidence>
<feature type="region of interest" description="Disordered" evidence="1">
    <location>
        <begin position="1"/>
        <end position="21"/>
    </location>
</feature>